<comment type="caution">
    <text evidence="4">The sequence shown here is derived from an EMBL/GenBank/DDBJ whole genome shotgun (WGS) entry which is preliminary data.</text>
</comment>
<organism evidence="4 5">
    <name type="scientific">Puccinia graminis f. sp. tritici</name>
    <dbReference type="NCBI Taxonomy" id="56615"/>
    <lineage>
        <taxon>Eukaryota</taxon>
        <taxon>Fungi</taxon>
        <taxon>Dikarya</taxon>
        <taxon>Basidiomycota</taxon>
        <taxon>Pucciniomycotina</taxon>
        <taxon>Pucciniomycetes</taxon>
        <taxon>Pucciniales</taxon>
        <taxon>Pucciniaceae</taxon>
        <taxon>Puccinia</taxon>
    </lineage>
</organism>
<dbReference type="InterPro" id="IPR002563">
    <property type="entry name" value="Flavin_Rdtase-like_dom"/>
</dbReference>
<dbReference type="InterPro" id="IPR012349">
    <property type="entry name" value="Split_barrel_FMN-bd"/>
</dbReference>
<accession>A0A5B0MSP7</accession>
<name>A0A5B0MSP7_PUCGR</name>
<reference evidence="4 5" key="1">
    <citation type="submission" date="2019-05" db="EMBL/GenBank/DDBJ databases">
        <title>Emergence of the Ug99 lineage of the wheat stem rust pathogen through somatic hybridization.</title>
        <authorList>
            <person name="Li F."/>
            <person name="Upadhyaya N.M."/>
            <person name="Sperschneider J."/>
            <person name="Matny O."/>
            <person name="Nguyen-Phuc H."/>
            <person name="Mago R."/>
            <person name="Raley C."/>
            <person name="Miller M.E."/>
            <person name="Silverstein K.A.T."/>
            <person name="Henningsen E."/>
            <person name="Hirsch C.D."/>
            <person name="Visser B."/>
            <person name="Pretorius Z.A."/>
            <person name="Steffenson B.J."/>
            <person name="Schwessinger B."/>
            <person name="Dodds P.N."/>
            <person name="Figueroa M."/>
        </authorList>
    </citation>
    <scope>NUCLEOTIDE SEQUENCE [LARGE SCALE GENOMIC DNA]</scope>
    <source>
        <strain evidence="4">21-0</strain>
    </source>
</reference>
<evidence type="ECO:0000259" key="3">
    <source>
        <dbReference type="SMART" id="SM00903"/>
    </source>
</evidence>
<feature type="domain" description="Flavin reductase like" evidence="3">
    <location>
        <begin position="79"/>
        <end position="242"/>
    </location>
</feature>
<dbReference type="GO" id="GO:0042602">
    <property type="term" value="F:riboflavin reductase (NADPH) activity"/>
    <property type="evidence" value="ECO:0007669"/>
    <property type="project" value="TreeGrafter"/>
</dbReference>
<gene>
    <name evidence="4" type="ORF">PGT21_010177</name>
</gene>
<dbReference type="AlphaFoldDB" id="A0A5B0MSP7"/>
<dbReference type="Proteomes" id="UP000324748">
    <property type="component" value="Unassembled WGS sequence"/>
</dbReference>
<evidence type="ECO:0000313" key="5">
    <source>
        <dbReference type="Proteomes" id="UP000324748"/>
    </source>
</evidence>
<dbReference type="GO" id="GO:0010181">
    <property type="term" value="F:FMN binding"/>
    <property type="evidence" value="ECO:0007669"/>
    <property type="project" value="InterPro"/>
</dbReference>
<evidence type="ECO:0000256" key="2">
    <source>
        <dbReference type="SAM" id="MobiDB-lite"/>
    </source>
</evidence>
<keyword evidence="5" id="KW-1185">Reference proteome</keyword>
<feature type="compositionally biased region" description="Basic and acidic residues" evidence="2">
    <location>
        <begin position="51"/>
        <end position="66"/>
    </location>
</feature>
<dbReference type="EMBL" id="VSWC01000132">
    <property type="protein sequence ID" value="KAA1079403.1"/>
    <property type="molecule type" value="Genomic_DNA"/>
</dbReference>
<dbReference type="SUPFAM" id="SSF50475">
    <property type="entry name" value="FMN-binding split barrel"/>
    <property type="match status" value="1"/>
</dbReference>
<proteinExistence type="predicted"/>
<protein>
    <recommendedName>
        <fullName evidence="3">Flavin reductase like domain-containing protein</fullName>
    </recommendedName>
</protein>
<evidence type="ECO:0000313" key="4">
    <source>
        <dbReference type="EMBL" id="KAA1079403.1"/>
    </source>
</evidence>
<dbReference type="Pfam" id="PF01613">
    <property type="entry name" value="Flavin_Reduct"/>
    <property type="match status" value="1"/>
</dbReference>
<dbReference type="InterPro" id="IPR050268">
    <property type="entry name" value="NADH-dep_flavin_reductase"/>
</dbReference>
<sequence>MIVCRTISSSGTRIERCTKAHRCSIPKLRSTGFSGPRMRTMSRSVMSEEATLERRKTLPKTTDEPMRSSSDPEAFREVMRQLSYPVTVVTVELEGGGQSHGATVSSFSSVALQPQPLVSLALRRPSRLAAHLVQRPRQPFSVFLLSHQSLSIDLASLFSRPKDRIPSAAFASLQQSCLARLDCRVLSSLDLAELHADNKQLPPSTNEIGSTLFIGQVLQSTYSTVETPQSSPLMYHNRSYTTVKN</sequence>
<dbReference type="PANTHER" id="PTHR30466">
    <property type="entry name" value="FLAVIN REDUCTASE"/>
    <property type="match status" value="1"/>
</dbReference>
<dbReference type="SMART" id="SM00903">
    <property type="entry name" value="Flavin_Reduct"/>
    <property type="match status" value="1"/>
</dbReference>
<dbReference type="PANTHER" id="PTHR30466:SF1">
    <property type="entry name" value="FMN REDUCTASE (NADH) RUTF"/>
    <property type="match status" value="1"/>
</dbReference>
<evidence type="ECO:0000256" key="1">
    <source>
        <dbReference type="ARBA" id="ARBA00023002"/>
    </source>
</evidence>
<dbReference type="Gene3D" id="2.30.110.10">
    <property type="entry name" value="Electron Transport, Fmn-binding Protein, Chain A"/>
    <property type="match status" value="1"/>
</dbReference>
<keyword evidence="1" id="KW-0560">Oxidoreductase</keyword>
<feature type="region of interest" description="Disordered" evidence="2">
    <location>
        <begin position="28"/>
        <end position="72"/>
    </location>
</feature>
<dbReference type="OrthoDB" id="2015405at2759"/>